<evidence type="ECO:0000313" key="2">
    <source>
        <dbReference type="EMBL" id="CAJ0583219.1"/>
    </source>
</evidence>
<dbReference type="AlphaFoldDB" id="A0AA36G9R0"/>
<organism evidence="2 3">
    <name type="scientific">Mesorhabditis spiculigera</name>
    <dbReference type="NCBI Taxonomy" id="96644"/>
    <lineage>
        <taxon>Eukaryota</taxon>
        <taxon>Metazoa</taxon>
        <taxon>Ecdysozoa</taxon>
        <taxon>Nematoda</taxon>
        <taxon>Chromadorea</taxon>
        <taxon>Rhabditida</taxon>
        <taxon>Rhabditina</taxon>
        <taxon>Rhabditomorpha</taxon>
        <taxon>Rhabditoidea</taxon>
        <taxon>Rhabditidae</taxon>
        <taxon>Mesorhabditinae</taxon>
        <taxon>Mesorhabditis</taxon>
    </lineage>
</organism>
<proteinExistence type="predicted"/>
<sequence length="163" mass="18667">MESAKRKISVSYKEPPLPPLPEGLPSDAREKAVWYAHQDTSHSDTTLTKNHPFWKTEEATRIVLGDSDDELEPPLDLPPPKILDDELDSSIDSLVKQSSLDKFSNPIIHDTSDMQINDSDDDDYSRLDLSVARRFSHDSLSELAERRYIFRKLPEFERSLDVN</sequence>
<dbReference type="EMBL" id="CATQJA010002665">
    <property type="protein sequence ID" value="CAJ0583219.1"/>
    <property type="molecule type" value="Genomic_DNA"/>
</dbReference>
<gene>
    <name evidence="2" type="ORF">MSPICULIGERA_LOCUS21311</name>
</gene>
<comment type="caution">
    <text evidence="2">The sequence shown here is derived from an EMBL/GenBank/DDBJ whole genome shotgun (WGS) entry which is preliminary data.</text>
</comment>
<reference evidence="2" key="1">
    <citation type="submission" date="2023-06" db="EMBL/GenBank/DDBJ databases">
        <authorList>
            <person name="Delattre M."/>
        </authorList>
    </citation>
    <scope>NUCLEOTIDE SEQUENCE</scope>
    <source>
        <strain evidence="2">AF72</strain>
    </source>
</reference>
<protein>
    <submittedName>
        <fullName evidence="2">Uncharacterized protein</fullName>
    </submittedName>
</protein>
<keyword evidence="3" id="KW-1185">Reference proteome</keyword>
<feature type="region of interest" description="Disordered" evidence="1">
    <location>
        <begin position="1"/>
        <end position="25"/>
    </location>
</feature>
<evidence type="ECO:0000313" key="3">
    <source>
        <dbReference type="Proteomes" id="UP001177023"/>
    </source>
</evidence>
<dbReference type="Proteomes" id="UP001177023">
    <property type="component" value="Unassembled WGS sequence"/>
</dbReference>
<evidence type="ECO:0000256" key="1">
    <source>
        <dbReference type="SAM" id="MobiDB-lite"/>
    </source>
</evidence>
<feature type="non-terminal residue" evidence="2">
    <location>
        <position position="163"/>
    </location>
</feature>
<accession>A0AA36G9R0</accession>
<name>A0AA36G9R0_9BILA</name>